<evidence type="ECO:0008006" key="3">
    <source>
        <dbReference type="Google" id="ProtNLM"/>
    </source>
</evidence>
<comment type="caution">
    <text evidence="1">The sequence shown here is derived from an EMBL/GenBank/DDBJ whole genome shotgun (WGS) entry which is preliminary data.</text>
</comment>
<evidence type="ECO:0000313" key="1">
    <source>
        <dbReference type="EMBL" id="OZI17253.1"/>
    </source>
</evidence>
<sequence length="219" mass="23882">MTSAAVKRHYPVYDPVHLIGAVRRREPDGSFAVDCDGRTWHARQAASCLLMPQPGDQVLISGPDPTRVYLIAVIEQASPELAQLETAGDLVLRSRSGSVSLESAQGVRLAGRKSVDVETQAFKLQSQDAQLVTEKMKFLGAEVNATVGATRLIGKTYEAVMDRLSFLSRVTFRAAEEVEHVRAGSLDYRADKSARLHASYTMVTGESLVKVDAKQIHMG</sequence>
<dbReference type="Proteomes" id="UP000216947">
    <property type="component" value="Unassembled WGS sequence"/>
</dbReference>
<organism evidence="1 2">
    <name type="scientific">Bordetella genomosp. 7</name>
    <dbReference type="NCBI Taxonomy" id="1416805"/>
    <lineage>
        <taxon>Bacteria</taxon>
        <taxon>Pseudomonadati</taxon>
        <taxon>Pseudomonadota</taxon>
        <taxon>Betaproteobacteria</taxon>
        <taxon>Burkholderiales</taxon>
        <taxon>Alcaligenaceae</taxon>
        <taxon>Bordetella</taxon>
    </lineage>
</organism>
<dbReference type="AlphaFoldDB" id="A0A261QYT9"/>
<gene>
    <name evidence="1" type="ORF">CAL19_15600</name>
</gene>
<dbReference type="Pfam" id="PF12059">
    <property type="entry name" value="DUF3540"/>
    <property type="match status" value="1"/>
</dbReference>
<dbReference type="EMBL" id="NEVK01000007">
    <property type="protein sequence ID" value="OZI17253.1"/>
    <property type="molecule type" value="Genomic_DNA"/>
</dbReference>
<dbReference type="InterPro" id="IPR021927">
    <property type="entry name" value="DUF3540"/>
</dbReference>
<protein>
    <recommendedName>
        <fullName evidence="3">DUF3540 domain-containing protein</fullName>
    </recommendedName>
</protein>
<dbReference type="RefSeq" id="WP_026639039.1">
    <property type="nucleotide sequence ID" value="NZ_NEVK01000007.1"/>
</dbReference>
<proteinExistence type="predicted"/>
<evidence type="ECO:0000313" key="2">
    <source>
        <dbReference type="Proteomes" id="UP000216947"/>
    </source>
</evidence>
<reference evidence="2" key="1">
    <citation type="submission" date="2017-05" db="EMBL/GenBank/DDBJ databases">
        <title>Complete and WGS of Bordetella genogroups.</title>
        <authorList>
            <person name="Spilker T."/>
            <person name="Lipuma J."/>
        </authorList>
    </citation>
    <scope>NUCLEOTIDE SEQUENCE [LARGE SCALE GENOMIC DNA]</scope>
    <source>
        <strain evidence="2">AU18089</strain>
    </source>
</reference>
<accession>A0A261QYT9</accession>
<keyword evidence="2" id="KW-1185">Reference proteome</keyword>
<name>A0A261QYT9_9BORD</name>